<dbReference type="HOGENOM" id="CLU_031758_1_0_1"/>
<dbReference type="GeneID" id="19325643"/>
<sequence>MPLCIMAASMNTDGTKLEKVCFPLHEDPAAKWDVKIEGGCASFTNASTANHASGLILPPLCHPHIHLDKAYILTGNNNQPNQSGWPDYSDLLPTTGSFSEALQNTTEAKNRYTREDLQLRGNQLIASCVKHGVTSMRAFAEVDHVTQSLALSEAIRLKREWDHLMDVQICAFAQDPLFSTEHGERNRQEISQVLTSQLRENIGAIGTTPYVEDSREAALQNIEFAIDSALTHRMHLDFHLDYNLKEPSGDQAPLIYDVIEKLKEHDWLKNADPNRTIVLGHCTQLTQLSNAEMSRLAELITGSKLPIHFVGLPTSDLYMMGRPSAPLTDASASSQNRPRGTLNVPSLIKDHGLNACLGVNNVGNAFTPYGTGDPLQLASWGVGLYHAGTVEDARLLYGCVSWRARAAIGLSDPDGEGADYNAPSETGRMWKPALLIRNESSHRFDTANARGDGVRPWVVPARQRRSIQDVVWDPPETSLRSTVRYSS</sequence>
<gene>
    <name evidence="1" type="ORF">UCRPA7_5122</name>
</gene>
<dbReference type="InterPro" id="IPR032466">
    <property type="entry name" value="Metal_Hydrolase"/>
</dbReference>
<evidence type="ECO:0000313" key="2">
    <source>
        <dbReference type="Proteomes" id="UP000014074"/>
    </source>
</evidence>
<keyword evidence="2" id="KW-1185">Reference proteome</keyword>
<dbReference type="Gene3D" id="3.20.20.140">
    <property type="entry name" value="Metal-dependent hydrolases"/>
    <property type="match status" value="1"/>
</dbReference>
<dbReference type="OrthoDB" id="10266980at2759"/>
<organism evidence="1 2">
    <name type="scientific">Phaeoacremonium minimum (strain UCR-PA7)</name>
    <name type="common">Esca disease fungus</name>
    <name type="synonym">Togninia minima</name>
    <dbReference type="NCBI Taxonomy" id="1286976"/>
    <lineage>
        <taxon>Eukaryota</taxon>
        <taxon>Fungi</taxon>
        <taxon>Dikarya</taxon>
        <taxon>Ascomycota</taxon>
        <taxon>Pezizomycotina</taxon>
        <taxon>Sordariomycetes</taxon>
        <taxon>Sordariomycetidae</taxon>
        <taxon>Togniniales</taxon>
        <taxon>Togniniaceae</taxon>
        <taxon>Phaeoacremonium</taxon>
    </lineage>
</organism>
<dbReference type="InterPro" id="IPR052349">
    <property type="entry name" value="Metallo-hydrolase_Enzymes"/>
</dbReference>
<dbReference type="KEGG" id="tmn:UCRPA7_5122"/>
<dbReference type="SUPFAM" id="SSF51556">
    <property type="entry name" value="Metallo-dependent hydrolases"/>
    <property type="match status" value="1"/>
</dbReference>
<dbReference type="EMBL" id="KB933162">
    <property type="protein sequence ID" value="EON99334.1"/>
    <property type="molecule type" value="Genomic_DNA"/>
</dbReference>
<accession>R8BJ84</accession>
<reference evidence="2" key="1">
    <citation type="journal article" date="2013" name="Genome Announc.">
        <title>Draft genome sequence of the ascomycete Phaeoacremonium aleophilum strain UCR-PA7, a causal agent of the esca disease complex in grapevines.</title>
        <authorList>
            <person name="Blanco-Ulate B."/>
            <person name="Rolshausen P."/>
            <person name="Cantu D."/>
        </authorList>
    </citation>
    <scope>NUCLEOTIDE SEQUENCE [LARGE SCALE GENOMIC DNA]</scope>
    <source>
        <strain evidence="2">UCR-PA7</strain>
    </source>
</reference>
<evidence type="ECO:0000313" key="1">
    <source>
        <dbReference type="EMBL" id="EON99334.1"/>
    </source>
</evidence>
<dbReference type="PANTHER" id="PTHR32027:SF0">
    <property type="entry name" value="CYTOSINE DEAMINASE"/>
    <property type="match status" value="1"/>
</dbReference>
<dbReference type="PANTHER" id="PTHR32027">
    <property type="entry name" value="CYTOSINE DEAMINASE"/>
    <property type="match status" value="1"/>
</dbReference>
<dbReference type="eggNOG" id="ENOG502RYNQ">
    <property type="taxonomic scope" value="Eukaryota"/>
</dbReference>
<dbReference type="RefSeq" id="XP_007915860.1">
    <property type="nucleotide sequence ID" value="XM_007917669.1"/>
</dbReference>
<dbReference type="Proteomes" id="UP000014074">
    <property type="component" value="Unassembled WGS sequence"/>
</dbReference>
<dbReference type="GO" id="GO:0016814">
    <property type="term" value="F:hydrolase activity, acting on carbon-nitrogen (but not peptide) bonds, in cyclic amidines"/>
    <property type="evidence" value="ECO:0007669"/>
    <property type="project" value="TreeGrafter"/>
</dbReference>
<proteinExistence type="predicted"/>
<protein>
    <submittedName>
        <fullName evidence="1">Putative zinc metallopeptidase protein</fullName>
    </submittedName>
</protein>
<name>R8BJ84_PHAM7</name>
<dbReference type="AlphaFoldDB" id="R8BJ84"/>